<dbReference type="EMBL" id="NMPR01000119">
    <property type="protein sequence ID" value="KAA8629954.1"/>
    <property type="molecule type" value="Genomic_DNA"/>
</dbReference>
<feature type="domain" description="Response regulatory" evidence="5">
    <location>
        <begin position="1289"/>
        <end position="1471"/>
    </location>
</feature>
<dbReference type="SMART" id="SM00091">
    <property type="entry name" value="PAS"/>
    <property type="match status" value="3"/>
</dbReference>
<evidence type="ECO:0000259" key="4">
    <source>
        <dbReference type="PROSITE" id="PS50109"/>
    </source>
</evidence>
<feature type="compositionally biased region" description="Basic and acidic residues" evidence="3">
    <location>
        <begin position="950"/>
        <end position="960"/>
    </location>
</feature>
<feature type="compositionally biased region" description="Polar residues" evidence="3">
    <location>
        <begin position="1618"/>
        <end position="1629"/>
    </location>
</feature>
<dbReference type="VEuPathDB" id="FungiDB:SMAC_02891"/>
<proteinExistence type="predicted"/>
<protein>
    <recommendedName>
        <fullName evidence="8">Histidine kinase group protein</fullName>
    </recommendedName>
</protein>
<dbReference type="CDD" id="cd00082">
    <property type="entry name" value="HisKA"/>
    <property type="match status" value="1"/>
</dbReference>
<dbReference type="InterPro" id="IPR000014">
    <property type="entry name" value="PAS"/>
</dbReference>
<dbReference type="PROSITE" id="PS50109">
    <property type="entry name" value="HIS_KIN"/>
    <property type="match status" value="1"/>
</dbReference>
<dbReference type="SUPFAM" id="SSF55785">
    <property type="entry name" value="PYP-like sensor domain (PAS domain)"/>
    <property type="match status" value="2"/>
</dbReference>
<sequence>MHPSFLTSGIIDLLEADQRPSFIVALTPHPPTIVYTNPALDADARLQDAITTRKRNNVQLWEWLTDLPGACPSGTGQAAANFSFMNIYWTRTIVRPDMVVVGANDQPPSSEPPRKILVDEVPHVESIVPPPVRLIPVKDDAPESTQTTAAPTASITTVAATPAVPSLTSSLSLAPPDYISLSRTKSGPPTLPLGSAEYPLASPEMIQSLKRSTTDPGWILPDILPETRSFLEVIHSVNWAATPLGPMKGWPPTLEQTFHQILADSRPIAIYWGANYVTLYNEAFSKLCGSKHPSLLGMTVENAWQEAGEQLKDAMSRIARKEDPTIEDEWRFFIEREPEVEGGPPWLEETYLKWSLVPILEKERCVGFIHPVGDTTSVRLWERRMQMLVDLGEDLVAARDVNGYWDKTLQELADVDPCYDIPLAILYSVEAFEEGSGMEIGNDGPAKQCRLAGALGVPEGHPIAQTAINLSTNKHALAPALREAVTAPQPLLLQTKDGTLPQEYLRGLQTRGFKDDPCRAVVIMPIRPPKEDAMGILLLGLNPRRPYDNDYRQYILLLSQKLTTSLASVVLLEEEARRGRNAAEQAAYDQAMLKEKLAVQTKEANESIKMFEALAEFVPVGMCFGDPQGNITFANDAWYKITGFPGNGPIANNGFLACVKEEDRQNIVTAYEKLKTERYVEYEFRVQRQNHTDVAPSLTRNSPSFEKAGLDFVPIDQSKERHVFATAKAERAPDGSVIRTMTCLTDVTAHKHAAEEAVRRAQQAENLKRMAEFATVGMYDMDLEGRLLGANNVFYEMCGLQKVDPTEVTIRPLETGVWAEDVGLVMKKLKRMVIEDKVQNVEVRLRTTWTADDGAGHKVVMPRWVQATLMPVRSTEGVMQSFTGCLSDVSLQKWQLDREKQRKEEAIESKRQQENFIDMTSHEMRNPLSAIIHCADAITATLSRVQELVGGDHHGSDSDARSYASEGATDNQPNHELRAEVCELLDNGIDSAETIVGCAQHQKRIVDDILTMSKLDSKLLAITPITVNPIQMVKEALKMFEVEARRVDIDLSMVVDQSYYDLGVKYLDFDPSRLKQVLINLLTNALKFTKTGPTRNVTVGISASLTRPTEATSSVQFIPRSKESYAEDSDAASVHDRGEPMFLTFEVKDTGQGLTEEEKKSLFQRFVQASSRTHVKYGGSGLGLFISRRLTELQNGAIGVASQPGVGSTFAFYIEAYRPSESSLRDAEATAVAAKAAMSDLMAKAPNLRSMRPNNPHRASTSSPRPSPTASSPVVELGGLTIPPPQIRGIMVVEDNLINQQITRRGLTSMGFTVDVANHGLECLDKLQRTDRYVSNESSSTALPMNGNTNNKSAIPATNGTINLPPPVNSGFLNQSQAPIATTTTTPGTKFPLSVILMDIEMPVQDGLTCTRNIRELERQGKITGGRLPIIAVSANARIEQILEAKEAGCDDVLIKPYRMPELLEKMRIVMGTVAHAGAGAGAGAGAAGAGAAGAGAAGAGAAGAAGAGQTGLGSSSAAASGSGSPGGFSGLGESVVQGQKHTQPGSQADQSKKQKQDTLARTETKDQRSQRQEGSEERGSQPSKQVAGHSQEQAEAQTHTQTQAQLPDGKPVEPQRRSPSPKQTTQTKVELVPMQLSP</sequence>
<dbReference type="Pfam" id="PF26131">
    <property type="entry name" value="PAS-like"/>
    <property type="match status" value="1"/>
</dbReference>
<evidence type="ECO:0008006" key="8">
    <source>
        <dbReference type="Google" id="ProtNLM"/>
    </source>
</evidence>
<feature type="region of interest" description="Disordered" evidence="3">
    <location>
        <begin position="1481"/>
        <end position="1639"/>
    </location>
</feature>
<dbReference type="PANTHER" id="PTHR43719">
    <property type="entry name" value="TWO-COMPONENT HISTIDINE KINASE"/>
    <property type="match status" value="1"/>
</dbReference>
<dbReference type="InterPro" id="IPR050956">
    <property type="entry name" value="2C_system_His_kinase"/>
</dbReference>
<feature type="region of interest" description="Disordered" evidence="3">
    <location>
        <begin position="950"/>
        <end position="972"/>
    </location>
</feature>
<feature type="compositionally biased region" description="Low complexity" evidence="3">
    <location>
        <begin position="1258"/>
        <end position="1273"/>
    </location>
</feature>
<reference evidence="6 7" key="1">
    <citation type="submission" date="2017-07" db="EMBL/GenBank/DDBJ databases">
        <title>Genome sequence of the Sordaria macrospora wild type strain R19027.</title>
        <authorList>
            <person name="Nowrousian M."/>
            <person name="Teichert I."/>
            <person name="Kueck U."/>
        </authorList>
    </citation>
    <scope>NUCLEOTIDE SEQUENCE [LARGE SCALE GENOMIC DNA]</scope>
    <source>
        <strain evidence="6 7">R19027</strain>
        <tissue evidence="6">Mycelium</tissue>
    </source>
</reference>
<evidence type="ECO:0000259" key="5">
    <source>
        <dbReference type="PROSITE" id="PS50110"/>
    </source>
</evidence>
<dbReference type="InterPro" id="IPR036890">
    <property type="entry name" value="HATPase_C_sf"/>
</dbReference>
<dbReference type="Proteomes" id="UP000433876">
    <property type="component" value="Unassembled WGS sequence"/>
</dbReference>
<dbReference type="InterPro" id="IPR004358">
    <property type="entry name" value="Sig_transdc_His_kin-like_C"/>
</dbReference>
<dbReference type="Gene3D" id="3.30.450.20">
    <property type="entry name" value="PAS domain"/>
    <property type="match status" value="3"/>
</dbReference>
<accession>A0A8S8ZH53</accession>
<dbReference type="InterPro" id="IPR005467">
    <property type="entry name" value="His_kinase_dom"/>
</dbReference>
<feature type="compositionally biased region" description="Gly residues" evidence="3">
    <location>
        <begin position="1481"/>
        <end position="1512"/>
    </location>
</feature>
<gene>
    <name evidence="6" type="ORF">SMACR_02891</name>
</gene>
<dbReference type="SUPFAM" id="SSF52172">
    <property type="entry name" value="CheY-like"/>
    <property type="match status" value="2"/>
</dbReference>
<dbReference type="InterPro" id="IPR011006">
    <property type="entry name" value="CheY-like_superfamily"/>
</dbReference>
<dbReference type="SMART" id="SM00387">
    <property type="entry name" value="HATPase_c"/>
    <property type="match status" value="1"/>
</dbReference>
<evidence type="ECO:0000313" key="6">
    <source>
        <dbReference type="EMBL" id="KAA8629954.1"/>
    </source>
</evidence>
<dbReference type="PRINTS" id="PR00344">
    <property type="entry name" value="BCTRLSENSOR"/>
</dbReference>
<feature type="compositionally biased region" description="Polar residues" evidence="3">
    <location>
        <begin position="1537"/>
        <end position="1546"/>
    </location>
</feature>
<feature type="region of interest" description="Disordered" evidence="3">
    <location>
        <begin position="1246"/>
        <end position="1276"/>
    </location>
</feature>
<evidence type="ECO:0000256" key="2">
    <source>
        <dbReference type="PROSITE-ProRule" id="PRU00169"/>
    </source>
</evidence>
<dbReference type="SMART" id="SM00388">
    <property type="entry name" value="HisKA"/>
    <property type="match status" value="1"/>
</dbReference>
<feature type="compositionally biased region" description="Basic and acidic residues" evidence="3">
    <location>
        <begin position="1551"/>
        <end position="1580"/>
    </location>
</feature>
<dbReference type="InterPro" id="IPR001789">
    <property type="entry name" value="Sig_transdc_resp-reg_receiver"/>
</dbReference>
<dbReference type="CDD" id="cd00130">
    <property type="entry name" value="PAS"/>
    <property type="match status" value="1"/>
</dbReference>
<dbReference type="InterPro" id="IPR003661">
    <property type="entry name" value="HisK_dim/P_dom"/>
</dbReference>
<feature type="compositionally biased region" description="Low complexity" evidence="3">
    <location>
        <begin position="1513"/>
        <end position="1523"/>
    </location>
</feature>
<dbReference type="PROSITE" id="PS50110">
    <property type="entry name" value="RESPONSE_REGULATORY"/>
    <property type="match status" value="1"/>
</dbReference>
<dbReference type="Pfam" id="PF00072">
    <property type="entry name" value="Response_reg"/>
    <property type="match status" value="1"/>
</dbReference>
<feature type="domain" description="Histidine kinase" evidence="4">
    <location>
        <begin position="919"/>
        <end position="1218"/>
    </location>
</feature>
<evidence type="ECO:0000313" key="7">
    <source>
        <dbReference type="Proteomes" id="UP000433876"/>
    </source>
</evidence>
<dbReference type="SMART" id="SM00448">
    <property type="entry name" value="REC"/>
    <property type="match status" value="1"/>
</dbReference>
<feature type="modified residue" description="4-aspartylphosphate" evidence="2">
    <location>
        <position position="1399"/>
    </location>
</feature>
<dbReference type="SUPFAM" id="SSF47384">
    <property type="entry name" value="Homodimeric domain of signal transducing histidine kinase"/>
    <property type="match status" value="1"/>
</dbReference>
<evidence type="ECO:0000256" key="1">
    <source>
        <dbReference type="ARBA" id="ARBA00022553"/>
    </source>
</evidence>
<dbReference type="NCBIfam" id="TIGR00229">
    <property type="entry name" value="sensory_box"/>
    <property type="match status" value="1"/>
</dbReference>
<dbReference type="InterPro" id="IPR003594">
    <property type="entry name" value="HATPase_dom"/>
</dbReference>
<dbReference type="InterPro" id="IPR035965">
    <property type="entry name" value="PAS-like_dom_sf"/>
</dbReference>
<dbReference type="SUPFAM" id="SSF55874">
    <property type="entry name" value="ATPase domain of HSP90 chaperone/DNA topoisomerase II/histidine kinase"/>
    <property type="match status" value="1"/>
</dbReference>
<dbReference type="Pfam" id="PF02518">
    <property type="entry name" value="HATPase_c"/>
    <property type="match status" value="1"/>
</dbReference>
<dbReference type="CDD" id="cd17546">
    <property type="entry name" value="REC_hyHK_CKI1_RcsC-like"/>
    <property type="match status" value="1"/>
</dbReference>
<keyword evidence="1 2" id="KW-0597">Phosphoprotein</keyword>
<dbReference type="CDD" id="cd16922">
    <property type="entry name" value="HATPase_EvgS-ArcB-TorS-like"/>
    <property type="match status" value="1"/>
</dbReference>
<name>A0A8S8ZH53_SORMA</name>
<dbReference type="Gene3D" id="3.30.565.10">
    <property type="entry name" value="Histidine kinase-like ATPase, C-terminal domain"/>
    <property type="match status" value="1"/>
</dbReference>
<dbReference type="InterPro" id="IPR058846">
    <property type="entry name" value="PAS-like"/>
</dbReference>
<dbReference type="PANTHER" id="PTHR43719:SF30">
    <property type="entry name" value="TWO-COMPONENT SYSTEM RESPONSE REGULATOR"/>
    <property type="match status" value="1"/>
</dbReference>
<evidence type="ECO:0000256" key="3">
    <source>
        <dbReference type="SAM" id="MobiDB-lite"/>
    </source>
</evidence>
<dbReference type="Gene3D" id="3.40.50.2300">
    <property type="match status" value="1"/>
</dbReference>
<comment type="caution">
    <text evidence="6">The sequence shown here is derived from an EMBL/GenBank/DDBJ whole genome shotgun (WGS) entry which is preliminary data.</text>
</comment>
<feature type="compositionally biased region" description="Polar residues" evidence="3">
    <location>
        <begin position="1581"/>
        <end position="1591"/>
    </location>
</feature>
<feature type="compositionally biased region" description="Low complexity" evidence="3">
    <location>
        <begin position="1592"/>
        <end position="1606"/>
    </location>
</feature>
<organism evidence="6 7">
    <name type="scientific">Sordaria macrospora</name>
    <dbReference type="NCBI Taxonomy" id="5147"/>
    <lineage>
        <taxon>Eukaryota</taxon>
        <taxon>Fungi</taxon>
        <taxon>Dikarya</taxon>
        <taxon>Ascomycota</taxon>
        <taxon>Pezizomycotina</taxon>
        <taxon>Sordariomycetes</taxon>
        <taxon>Sordariomycetidae</taxon>
        <taxon>Sordariales</taxon>
        <taxon>Sordariaceae</taxon>
        <taxon>Sordaria</taxon>
    </lineage>
</organism>
<dbReference type="InterPro" id="IPR036097">
    <property type="entry name" value="HisK_dim/P_sf"/>
</dbReference>
<dbReference type="Gene3D" id="1.10.287.130">
    <property type="match status" value="1"/>
</dbReference>
<dbReference type="Pfam" id="PF13188">
    <property type="entry name" value="PAS_8"/>
    <property type="match status" value="1"/>
</dbReference>
<dbReference type="GO" id="GO:0000155">
    <property type="term" value="F:phosphorelay sensor kinase activity"/>
    <property type="evidence" value="ECO:0007669"/>
    <property type="project" value="InterPro"/>
</dbReference>